<evidence type="ECO:0000313" key="3">
    <source>
        <dbReference type="EMBL" id="JAI79140.1"/>
    </source>
</evidence>
<feature type="coiled-coil region" evidence="1">
    <location>
        <begin position="97"/>
        <end position="139"/>
    </location>
</feature>
<evidence type="ECO:0000256" key="1">
    <source>
        <dbReference type="SAM" id="Coils"/>
    </source>
</evidence>
<accession>A0A0P4XHI6</accession>
<gene>
    <name evidence="4" type="ORF">APZ42_018433</name>
</gene>
<feature type="signal peptide" evidence="2">
    <location>
        <begin position="1"/>
        <end position="21"/>
    </location>
</feature>
<dbReference type="EMBL" id="LRGB01000781">
    <property type="protein sequence ID" value="KZS16009.1"/>
    <property type="molecule type" value="Genomic_DNA"/>
</dbReference>
<keyword evidence="2" id="KW-0732">Signal</keyword>
<feature type="coiled-coil region" evidence="1">
    <location>
        <begin position="208"/>
        <end position="235"/>
    </location>
</feature>
<organism evidence="3">
    <name type="scientific">Daphnia magna</name>
    <dbReference type="NCBI Taxonomy" id="35525"/>
    <lineage>
        <taxon>Eukaryota</taxon>
        <taxon>Metazoa</taxon>
        <taxon>Ecdysozoa</taxon>
        <taxon>Arthropoda</taxon>
        <taxon>Crustacea</taxon>
        <taxon>Branchiopoda</taxon>
        <taxon>Diplostraca</taxon>
        <taxon>Cladocera</taxon>
        <taxon>Anomopoda</taxon>
        <taxon>Daphniidae</taxon>
        <taxon>Daphnia</taxon>
    </lineage>
</organism>
<evidence type="ECO:0000313" key="5">
    <source>
        <dbReference type="Proteomes" id="UP000076858"/>
    </source>
</evidence>
<dbReference type="Proteomes" id="UP000076858">
    <property type="component" value="Unassembled WGS sequence"/>
</dbReference>
<dbReference type="AlphaFoldDB" id="A0A0P4XHI6"/>
<evidence type="ECO:0000313" key="4">
    <source>
        <dbReference type="EMBL" id="KZS16009.1"/>
    </source>
</evidence>
<reference evidence="3" key="1">
    <citation type="submission" date="2015-10" db="EMBL/GenBank/DDBJ databases">
        <title>Daphnia magna gene sets from two clonal populations assembled and annotated with EvidentialGene.</title>
        <authorList>
            <person name="Gilbert D."/>
            <person name="Podicheti R."/>
            <person name="Orsini L."/>
            <person name="Colbourne J."/>
            <person name="Pfrender M."/>
        </authorList>
    </citation>
    <scope>NUCLEOTIDE SEQUENCE</scope>
</reference>
<dbReference type="EMBL" id="GDIP01244261">
    <property type="protein sequence ID" value="JAI79140.1"/>
    <property type="molecule type" value="Transcribed_RNA"/>
</dbReference>
<reference evidence="4 5" key="3">
    <citation type="submission" date="2016-03" db="EMBL/GenBank/DDBJ databases">
        <title>EvidentialGene: Evidence-directed Construction of Genes on Genomes.</title>
        <authorList>
            <person name="Gilbert D.G."/>
            <person name="Choi J.-H."/>
            <person name="Mockaitis K."/>
            <person name="Colbourne J."/>
            <person name="Pfrender M."/>
        </authorList>
    </citation>
    <scope>NUCLEOTIDE SEQUENCE [LARGE SCALE GENOMIC DNA]</scope>
    <source>
        <strain evidence="4 5">Xinb3</strain>
        <tissue evidence="4">Complete organism</tissue>
    </source>
</reference>
<name>A0A0P4XHI6_9CRUS</name>
<proteinExistence type="predicted"/>
<reference evidence="3" key="2">
    <citation type="submission" date="2015-10" db="EMBL/GenBank/DDBJ databases">
        <authorList>
            <person name="Gilbert D.G."/>
        </authorList>
    </citation>
    <scope>NUCLEOTIDE SEQUENCE</scope>
</reference>
<keyword evidence="1" id="KW-0175">Coiled coil</keyword>
<feature type="chain" id="PRO_5013461588" evidence="2">
    <location>
        <begin position="22"/>
        <end position="248"/>
    </location>
</feature>
<sequence>MNKYTFAKVVISVTILATAYAPPDRLLSTFFGNTFDDPNHPPEWAERTVVQEVKSKPNSGHTIVRRNTLTLSESLPEPKPGYFLNGDSKVEFNATIKLQLERRLLQQQIKKTELAENALFEARRKVKELEIEVNKTQGLATIEILKDIIRQTAINATLLLQKERAAANATITQLQKENEDLKIRSKEVAVSIVSELDKNATLVLQAEKRIASEKLQLLQKQYDELKGKCDQKDAEITKIESCCEKRIC</sequence>
<evidence type="ECO:0000256" key="2">
    <source>
        <dbReference type="SAM" id="SignalP"/>
    </source>
</evidence>
<keyword evidence="5" id="KW-1185">Reference proteome</keyword>
<protein>
    <submittedName>
        <fullName evidence="3">Uncharacterized protein</fullName>
    </submittedName>
</protein>